<reference evidence="1 2" key="1">
    <citation type="submission" date="2020-06" db="EMBL/GenBank/DDBJ databases">
        <title>Transcriptomic and genomic resources for Thalictrum thalictroides and T. hernandezii: Facilitating candidate gene discovery in an emerging model plant lineage.</title>
        <authorList>
            <person name="Arias T."/>
            <person name="Riano-Pachon D.M."/>
            <person name="Di Stilio V.S."/>
        </authorList>
    </citation>
    <scope>NUCLEOTIDE SEQUENCE [LARGE SCALE GENOMIC DNA]</scope>
    <source>
        <strain evidence="2">cv. WT478/WT964</strain>
        <tissue evidence="1">Leaves</tissue>
    </source>
</reference>
<evidence type="ECO:0000313" key="2">
    <source>
        <dbReference type="Proteomes" id="UP000554482"/>
    </source>
</evidence>
<dbReference type="EMBL" id="JABWDY010013906">
    <property type="protein sequence ID" value="KAF5197995.1"/>
    <property type="molecule type" value="Genomic_DNA"/>
</dbReference>
<protein>
    <submittedName>
        <fullName evidence="1">Uncharacterized protein</fullName>
    </submittedName>
</protein>
<dbReference type="Proteomes" id="UP000554482">
    <property type="component" value="Unassembled WGS sequence"/>
</dbReference>
<sequence length="77" mass="8948">MYSLTRSYNVKCQNVILSKLLMHKFAVGSEQQHDEAIFLSIIFRDTFILIMRLRISPVLAVPVDLILRTCWLSLHLS</sequence>
<organism evidence="1 2">
    <name type="scientific">Thalictrum thalictroides</name>
    <name type="common">Rue-anemone</name>
    <name type="synonym">Anemone thalictroides</name>
    <dbReference type="NCBI Taxonomy" id="46969"/>
    <lineage>
        <taxon>Eukaryota</taxon>
        <taxon>Viridiplantae</taxon>
        <taxon>Streptophyta</taxon>
        <taxon>Embryophyta</taxon>
        <taxon>Tracheophyta</taxon>
        <taxon>Spermatophyta</taxon>
        <taxon>Magnoliopsida</taxon>
        <taxon>Ranunculales</taxon>
        <taxon>Ranunculaceae</taxon>
        <taxon>Thalictroideae</taxon>
        <taxon>Thalictrum</taxon>
    </lineage>
</organism>
<comment type="caution">
    <text evidence="1">The sequence shown here is derived from an EMBL/GenBank/DDBJ whole genome shotgun (WGS) entry which is preliminary data.</text>
</comment>
<accession>A0A7J6WNG8</accession>
<proteinExistence type="predicted"/>
<dbReference type="AlphaFoldDB" id="A0A7J6WNG8"/>
<name>A0A7J6WNG8_THATH</name>
<evidence type="ECO:0000313" key="1">
    <source>
        <dbReference type="EMBL" id="KAF5197995.1"/>
    </source>
</evidence>
<keyword evidence="2" id="KW-1185">Reference proteome</keyword>
<gene>
    <name evidence="1" type="ORF">FRX31_012418</name>
</gene>